<dbReference type="EMBL" id="CP014869">
    <property type="protein sequence ID" value="AMT92705.1"/>
    <property type="molecule type" value="Genomic_DNA"/>
</dbReference>
<accession>A0A144M5Y0</accession>
<reference evidence="4" key="1">
    <citation type="submission" date="2016-03" db="EMBL/GenBank/DDBJ databases">
        <authorList>
            <person name="Ploux O."/>
        </authorList>
    </citation>
    <scope>NUCLEOTIDE SEQUENCE [LARGE SCALE GENOMIC DNA]</scope>
    <source>
        <strain evidence="4">BS258</strain>
    </source>
</reference>
<evidence type="ECO:0000259" key="2">
    <source>
        <dbReference type="PROSITE" id="PS50937"/>
    </source>
</evidence>
<dbReference type="InterPro" id="IPR047057">
    <property type="entry name" value="MerR_fam"/>
</dbReference>
<dbReference type="AlphaFoldDB" id="A0A144M5Y0"/>
<dbReference type="SMART" id="SM00422">
    <property type="entry name" value="HTH_MERR"/>
    <property type="match status" value="1"/>
</dbReference>
<dbReference type="RefSeq" id="WP_062860579.1">
    <property type="nucleotide sequence ID" value="NZ_CP014869.1"/>
</dbReference>
<dbReference type="GO" id="GO:0003700">
    <property type="term" value="F:DNA-binding transcription factor activity"/>
    <property type="evidence" value="ECO:0007669"/>
    <property type="project" value="InterPro"/>
</dbReference>
<keyword evidence="1" id="KW-0238">DNA-binding</keyword>
<dbReference type="InterPro" id="IPR009061">
    <property type="entry name" value="DNA-bd_dom_put_sf"/>
</dbReference>
<evidence type="ECO:0000313" key="4">
    <source>
        <dbReference type="Proteomes" id="UP000075950"/>
    </source>
</evidence>
<dbReference type="GO" id="GO:0003677">
    <property type="term" value="F:DNA binding"/>
    <property type="evidence" value="ECO:0007669"/>
    <property type="project" value="UniProtKB-KW"/>
</dbReference>
<dbReference type="CDD" id="cd01109">
    <property type="entry name" value="HTH_YyaN"/>
    <property type="match status" value="1"/>
</dbReference>
<dbReference type="Gene3D" id="1.10.1660.10">
    <property type="match status" value="1"/>
</dbReference>
<dbReference type="PANTHER" id="PTHR30204:SF98">
    <property type="entry name" value="HTH-TYPE TRANSCRIPTIONAL REGULATOR ADHR"/>
    <property type="match status" value="1"/>
</dbReference>
<name>A0A144M5Y0_BRELN</name>
<dbReference type="PRINTS" id="PR00040">
    <property type="entry name" value="HTHMERR"/>
</dbReference>
<evidence type="ECO:0000256" key="1">
    <source>
        <dbReference type="ARBA" id="ARBA00023125"/>
    </source>
</evidence>
<dbReference type="KEGG" id="bly:A2T55_01910"/>
<organism evidence="3 4">
    <name type="scientific">Brevibacterium linens</name>
    <dbReference type="NCBI Taxonomy" id="1703"/>
    <lineage>
        <taxon>Bacteria</taxon>
        <taxon>Bacillati</taxon>
        <taxon>Actinomycetota</taxon>
        <taxon>Actinomycetes</taxon>
        <taxon>Micrococcales</taxon>
        <taxon>Brevibacteriaceae</taxon>
        <taxon>Brevibacterium</taxon>
    </lineage>
</organism>
<dbReference type="InterPro" id="IPR000551">
    <property type="entry name" value="MerR-type_HTH_dom"/>
</dbReference>
<dbReference type="Proteomes" id="UP000075950">
    <property type="component" value="Chromosome"/>
</dbReference>
<dbReference type="SUPFAM" id="SSF46955">
    <property type="entry name" value="Putative DNA-binding domain"/>
    <property type="match status" value="1"/>
</dbReference>
<evidence type="ECO:0000313" key="3">
    <source>
        <dbReference type="EMBL" id="AMT92705.1"/>
    </source>
</evidence>
<dbReference type="PROSITE" id="PS50937">
    <property type="entry name" value="HTH_MERR_2"/>
    <property type="match status" value="1"/>
</dbReference>
<proteinExistence type="predicted"/>
<dbReference type="Pfam" id="PF13411">
    <property type="entry name" value="MerR_1"/>
    <property type="match status" value="1"/>
</dbReference>
<feature type="domain" description="HTH merR-type" evidence="2">
    <location>
        <begin position="18"/>
        <end position="86"/>
    </location>
</feature>
<sequence>MTDAAPAVETPPRPTDAPLSIGEVCNRLGITAHTARYYEHMGLIQVGRSTSGHRVFDQRAVDRLDFLVRMRSSGMGIRELTRYVELVNQGESTTPERLQIMRDQRQRIIEQIHDLERALTATEYKIAVYGGAPDDTSHSPKGHHP</sequence>
<gene>
    <name evidence="3" type="ORF">A2T55_01910</name>
</gene>
<protein>
    <recommendedName>
        <fullName evidence="2">HTH merR-type domain-containing protein</fullName>
    </recommendedName>
</protein>
<dbReference type="PANTHER" id="PTHR30204">
    <property type="entry name" value="REDOX-CYCLING DRUG-SENSING TRANSCRIPTIONAL ACTIVATOR SOXR"/>
    <property type="match status" value="1"/>
</dbReference>